<dbReference type="GO" id="GO:0003837">
    <property type="term" value="F:beta-ureidopropionase activity"/>
    <property type="evidence" value="ECO:0007669"/>
    <property type="project" value="TreeGrafter"/>
</dbReference>
<evidence type="ECO:0000313" key="2">
    <source>
        <dbReference type="Proteomes" id="UP000663860"/>
    </source>
</evidence>
<gene>
    <name evidence="1" type="ORF">IZO911_LOCUS1782</name>
</gene>
<reference evidence="1" key="1">
    <citation type="submission" date="2021-02" db="EMBL/GenBank/DDBJ databases">
        <authorList>
            <person name="Nowell W R."/>
        </authorList>
    </citation>
    <scope>NUCLEOTIDE SEQUENCE</scope>
</reference>
<accession>A0A813MFG5</accession>
<organism evidence="1 2">
    <name type="scientific">Adineta steineri</name>
    <dbReference type="NCBI Taxonomy" id="433720"/>
    <lineage>
        <taxon>Eukaryota</taxon>
        <taxon>Metazoa</taxon>
        <taxon>Spiralia</taxon>
        <taxon>Gnathifera</taxon>
        <taxon>Rotifera</taxon>
        <taxon>Eurotatoria</taxon>
        <taxon>Bdelloidea</taxon>
        <taxon>Adinetida</taxon>
        <taxon>Adinetidae</taxon>
        <taxon>Adineta</taxon>
    </lineage>
</organism>
<sequence length="255" mass="28331">MAACLDEKFESLESILAEHLPADVLAKVNLSLRGPGSIDLELPAKAKETAKKNNFDLQGYEIKVGQKEQSRPSRLVRIGAIQNAIQKPTTASVQEQRDAIHERIDQMLAVAHECQVNVVCMQEAWNKMAACLDEKFESLESILAEHLPADVLAKVNLSLRGPGSIDLELPAKAKETAKKNNFDLQGYEIKVGQKEQSRPSRLVRIGAIQNAIQKPTTASVQEQRDAIHERIDQMLAVAHECQVNVVCMQEAWSEY</sequence>
<dbReference type="PANTHER" id="PTHR43674:SF2">
    <property type="entry name" value="BETA-UREIDOPROPIONASE"/>
    <property type="match status" value="1"/>
</dbReference>
<dbReference type="PANTHER" id="PTHR43674">
    <property type="entry name" value="NITRILASE C965.09-RELATED"/>
    <property type="match status" value="1"/>
</dbReference>
<dbReference type="AlphaFoldDB" id="A0A813MFG5"/>
<evidence type="ECO:0000313" key="1">
    <source>
        <dbReference type="EMBL" id="CAF0719783.1"/>
    </source>
</evidence>
<comment type="caution">
    <text evidence="1">The sequence shown here is derived from an EMBL/GenBank/DDBJ whole genome shotgun (WGS) entry which is preliminary data.</text>
</comment>
<dbReference type="Proteomes" id="UP000663860">
    <property type="component" value="Unassembled WGS sequence"/>
</dbReference>
<dbReference type="InterPro" id="IPR050345">
    <property type="entry name" value="Aliph_Amidase/BUP"/>
</dbReference>
<dbReference type="GO" id="GO:0033396">
    <property type="term" value="P:beta-alanine biosynthetic process via 3-ureidopropionate"/>
    <property type="evidence" value="ECO:0007669"/>
    <property type="project" value="TreeGrafter"/>
</dbReference>
<protein>
    <submittedName>
        <fullName evidence="1">Uncharacterized protein</fullName>
    </submittedName>
</protein>
<proteinExistence type="predicted"/>
<dbReference type="EMBL" id="CAJNOE010000008">
    <property type="protein sequence ID" value="CAF0719783.1"/>
    <property type="molecule type" value="Genomic_DNA"/>
</dbReference>
<dbReference type="Gene3D" id="3.60.110.10">
    <property type="entry name" value="Carbon-nitrogen hydrolase"/>
    <property type="match status" value="2"/>
</dbReference>
<dbReference type="InterPro" id="IPR036526">
    <property type="entry name" value="C-N_Hydrolase_sf"/>
</dbReference>
<name>A0A813MFG5_9BILA</name>